<dbReference type="SUPFAM" id="SSF46689">
    <property type="entry name" value="Homeodomain-like"/>
    <property type="match status" value="1"/>
</dbReference>
<accession>A0A3A8PI49</accession>
<keyword evidence="3" id="KW-1185">Reference proteome</keyword>
<evidence type="ECO:0000259" key="1">
    <source>
        <dbReference type="Pfam" id="PF02954"/>
    </source>
</evidence>
<protein>
    <submittedName>
        <fullName evidence="2">Sigma-54-dependent Fis family transcriptional regulator</fullName>
    </submittedName>
</protein>
<dbReference type="InterPro" id="IPR009057">
    <property type="entry name" value="Homeodomain-like_sf"/>
</dbReference>
<feature type="non-terminal residue" evidence="2">
    <location>
        <position position="1"/>
    </location>
</feature>
<dbReference type="Gene3D" id="1.10.10.60">
    <property type="entry name" value="Homeodomain-like"/>
    <property type="match status" value="1"/>
</dbReference>
<feature type="domain" description="DNA binding HTH" evidence="1">
    <location>
        <begin position="27"/>
        <end position="68"/>
    </location>
</feature>
<dbReference type="Pfam" id="PF02954">
    <property type="entry name" value="HTH_8"/>
    <property type="match status" value="1"/>
</dbReference>
<dbReference type="PRINTS" id="PR01590">
    <property type="entry name" value="HTHFIS"/>
</dbReference>
<reference evidence="3" key="1">
    <citation type="submission" date="2018-09" db="EMBL/GenBank/DDBJ databases">
        <authorList>
            <person name="Livingstone P.G."/>
            <person name="Whitworth D.E."/>
        </authorList>
    </citation>
    <scope>NUCLEOTIDE SEQUENCE [LARGE SCALE GENOMIC DNA]</scope>
    <source>
        <strain evidence="3">AB050A</strain>
    </source>
</reference>
<sequence>LDPQRGPGAAGAMFAPPAVDDVSLIPTLEEAERQLIARAMAVTKGHKGRTCQILGISRPTLERKLQKFGLAQGHGPQVHPYPVKDAS</sequence>
<gene>
    <name evidence="2" type="ORF">D7W81_34955</name>
</gene>
<dbReference type="InterPro" id="IPR002197">
    <property type="entry name" value="HTH_Fis"/>
</dbReference>
<dbReference type="AlphaFoldDB" id="A0A3A8PI49"/>
<evidence type="ECO:0000313" key="3">
    <source>
        <dbReference type="Proteomes" id="UP000267003"/>
    </source>
</evidence>
<dbReference type="EMBL" id="RAWK01000301">
    <property type="protein sequence ID" value="RKH56017.1"/>
    <property type="molecule type" value="Genomic_DNA"/>
</dbReference>
<organism evidence="2 3">
    <name type="scientific">Corallococcus aberystwythensis</name>
    <dbReference type="NCBI Taxonomy" id="2316722"/>
    <lineage>
        <taxon>Bacteria</taxon>
        <taxon>Pseudomonadati</taxon>
        <taxon>Myxococcota</taxon>
        <taxon>Myxococcia</taxon>
        <taxon>Myxococcales</taxon>
        <taxon>Cystobacterineae</taxon>
        <taxon>Myxococcaceae</taxon>
        <taxon>Corallococcus</taxon>
    </lineage>
</organism>
<dbReference type="Proteomes" id="UP000267003">
    <property type="component" value="Unassembled WGS sequence"/>
</dbReference>
<dbReference type="GO" id="GO:0043565">
    <property type="term" value="F:sequence-specific DNA binding"/>
    <property type="evidence" value="ECO:0007669"/>
    <property type="project" value="InterPro"/>
</dbReference>
<comment type="caution">
    <text evidence="2">The sequence shown here is derived from an EMBL/GenBank/DDBJ whole genome shotgun (WGS) entry which is preliminary data.</text>
</comment>
<name>A0A3A8PI49_9BACT</name>
<dbReference type="RefSeq" id="WP_208721578.1">
    <property type="nucleotide sequence ID" value="NZ_RAWK01000301.1"/>
</dbReference>
<proteinExistence type="predicted"/>
<evidence type="ECO:0000313" key="2">
    <source>
        <dbReference type="EMBL" id="RKH56017.1"/>
    </source>
</evidence>